<accession>A0B9D6</accession>
<sequence length="598" mass="68094">MPEQPEYLPISRREMKELGVDQLDVILVTGDAYVDHPSFGAALIGRVLWDAGFTVGIIPQPDWRRSEDFKRLGEPRLFFGVTAGNVDSMVNAFTPNLKRRSGDVYSPGGEIRRPDRATLVYADRIHSIFPGRPVVLGGIEASLRRFAHYDYWSDSVRRSIIADAPADLLVFGMGELAVVEIASRLERGESIGEIRDVRGTVFKMSVKEWKSSSHEEYTVIPSFDEVSSDKRKYAEAFRLHYMEQDPFRGRAVVQPHPKTVIVQNPPARPLKTEELDRIYELPYIRREHPSYRKPVPALESVRFSITSHRGCFGSCSFCALTHHQGRIVQSRSIESILKEARRLVEMPGFRGVIQDVGGPTADMYGMVCALWERGGCGRICTPECDNIEISHRRYLELLRRLKEIPGVRHVFVSSGIRHDLVVRDEKYGELFLEELCREHVSGHLKIAPEHISESVTRCMHKPPVEVLDAFMNCFRRAAGKSGREEYVLPYLMSGHPGCTVRDMIELAEYMRDHRIRVEQVQDFTPTPMTVSTTMYHTGLDPFTMKPVHVPRGREKMIQRALLQYWLPQNRKLVREGLISADRTDLIGDGPMCLVPSNP</sequence>
<dbReference type="PROSITE" id="PS51918">
    <property type="entry name" value="RADICAL_SAM"/>
    <property type="match status" value="1"/>
</dbReference>
<dbReference type="InterPro" id="IPR006638">
    <property type="entry name" value="Elp3/MiaA/NifB-like_rSAM"/>
</dbReference>
<dbReference type="AlphaFoldDB" id="A0B9D6"/>
<evidence type="ECO:0000256" key="3">
    <source>
        <dbReference type="ARBA" id="ARBA00022723"/>
    </source>
</evidence>
<keyword evidence="2 6" id="KW-0949">S-adenosyl-L-methionine</keyword>
<dbReference type="SMART" id="SM00729">
    <property type="entry name" value="Elp3"/>
    <property type="match status" value="1"/>
</dbReference>
<dbReference type="SUPFAM" id="SSF102114">
    <property type="entry name" value="Radical SAM enzymes"/>
    <property type="match status" value="1"/>
</dbReference>
<keyword evidence="9" id="KW-1185">Reference proteome</keyword>
<dbReference type="RefSeq" id="WP_011696689.1">
    <property type="nucleotide sequence ID" value="NC_008553.1"/>
</dbReference>
<dbReference type="InterPro" id="IPR013704">
    <property type="entry name" value="UPF0313_N"/>
</dbReference>
<comment type="cofactor">
    <cofactor evidence="6">
        <name>[4Fe-4S] cluster</name>
        <dbReference type="ChEBI" id="CHEBI:49883"/>
    </cofactor>
    <text evidence="6">Binds 1 [4Fe-4S] cluster. The cluster is coordinated with 3 cysteines and an exchangeable S-adenosyl-L-methionine.</text>
</comment>
<evidence type="ECO:0000259" key="7">
    <source>
        <dbReference type="PROSITE" id="PS51918"/>
    </source>
</evidence>
<dbReference type="EMBL" id="CP000477">
    <property type="protein sequence ID" value="ABK15310.1"/>
    <property type="molecule type" value="Genomic_DNA"/>
</dbReference>
<dbReference type="GO" id="GO:0005506">
    <property type="term" value="F:iron ion binding"/>
    <property type="evidence" value="ECO:0007669"/>
    <property type="project" value="UniProtKB-UniRule"/>
</dbReference>
<dbReference type="InterPro" id="IPR007197">
    <property type="entry name" value="rSAM"/>
</dbReference>
<dbReference type="NCBIfam" id="TIGR03904">
    <property type="entry name" value="SAM_YgiQ"/>
    <property type="match status" value="1"/>
</dbReference>
<evidence type="ECO:0000256" key="4">
    <source>
        <dbReference type="ARBA" id="ARBA00023004"/>
    </source>
</evidence>
<keyword evidence="1 6" id="KW-0004">4Fe-4S</keyword>
<organism evidence="8 9">
    <name type="scientific">Methanothrix thermoacetophila (strain DSM 6194 / JCM 14653 / NBRC 101360 / PT)</name>
    <name type="common">Methanosaeta thermophila</name>
    <dbReference type="NCBI Taxonomy" id="349307"/>
    <lineage>
        <taxon>Archaea</taxon>
        <taxon>Methanobacteriati</taxon>
        <taxon>Methanobacteriota</taxon>
        <taxon>Stenosarchaea group</taxon>
        <taxon>Methanomicrobia</taxon>
        <taxon>Methanotrichales</taxon>
        <taxon>Methanotrichaceae</taxon>
        <taxon>Methanothrix</taxon>
    </lineage>
</organism>
<feature type="binding site" evidence="6">
    <location>
        <position position="311"/>
    </location>
    <ligand>
        <name>[4Fe-4S] cluster</name>
        <dbReference type="ChEBI" id="CHEBI:49883"/>
        <note>4Fe-4S-S-AdoMet</note>
    </ligand>
</feature>
<evidence type="ECO:0000313" key="9">
    <source>
        <dbReference type="Proteomes" id="UP000000674"/>
    </source>
</evidence>
<feature type="binding site" evidence="6">
    <location>
        <position position="318"/>
    </location>
    <ligand>
        <name>[4Fe-4S] cluster</name>
        <dbReference type="ChEBI" id="CHEBI:49883"/>
        <note>4Fe-4S-S-AdoMet</note>
    </ligand>
</feature>
<keyword evidence="5 6" id="KW-0411">Iron-sulfur</keyword>
<dbReference type="KEGG" id="mtp:Mthe_1538"/>
<dbReference type="InterPro" id="IPR058240">
    <property type="entry name" value="rSAM_sf"/>
</dbReference>
<evidence type="ECO:0000256" key="6">
    <source>
        <dbReference type="HAMAP-Rule" id="MF_01251"/>
    </source>
</evidence>
<dbReference type="HAMAP" id="MF_01251">
    <property type="entry name" value="UPF0313"/>
    <property type="match status" value="1"/>
</dbReference>
<dbReference type="InterPro" id="IPR023404">
    <property type="entry name" value="rSAM_horseshoe"/>
</dbReference>
<gene>
    <name evidence="8" type="ordered locus">Mthe_1538</name>
</gene>
<dbReference type="Gene3D" id="3.80.30.20">
    <property type="entry name" value="tm_1862 like domain"/>
    <property type="match status" value="1"/>
</dbReference>
<keyword evidence="4 6" id="KW-0408">Iron</keyword>
<dbReference type="SFLD" id="SFLDG01069">
    <property type="entry name" value="UPF0313"/>
    <property type="match status" value="1"/>
</dbReference>
<dbReference type="SFLD" id="SFLDS00029">
    <property type="entry name" value="Radical_SAM"/>
    <property type="match status" value="1"/>
</dbReference>
<proteinExistence type="inferred from homology"/>
<feature type="domain" description="Radical SAM core" evidence="7">
    <location>
        <begin position="297"/>
        <end position="567"/>
    </location>
</feature>
<dbReference type="PANTHER" id="PTHR32331">
    <property type="entry name" value="UPF0313 PROTEIN YGIQ"/>
    <property type="match status" value="1"/>
</dbReference>
<dbReference type="GO" id="GO:0003824">
    <property type="term" value="F:catalytic activity"/>
    <property type="evidence" value="ECO:0007669"/>
    <property type="project" value="InterPro"/>
</dbReference>
<dbReference type="GO" id="GO:0051539">
    <property type="term" value="F:4 iron, 4 sulfur cluster binding"/>
    <property type="evidence" value="ECO:0007669"/>
    <property type="project" value="UniProtKB-KW"/>
</dbReference>
<reference evidence="8 9" key="1">
    <citation type="submission" date="2006-10" db="EMBL/GenBank/DDBJ databases">
        <title>Complete sequence of Methanosaeta thermophila PT.</title>
        <authorList>
            <consortium name="US DOE Joint Genome Institute"/>
            <person name="Copeland A."/>
            <person name="Lucas S."/>
            <person name="Lapidus A."/>
            <person name="Barry K."/>
            <person name="Detter J.C."/>
            <person name="Glavina del Rio T."/>
            <person name="Hammon N."/>
            <person name="Israni S."/>
            <person name="Pitluck S."/>
            <person name="Chain P."/>
            <person name="Malfatti S."/>
            <person name="Shin M."/>
            <person name="Vergez L."/>
            <person name="Schmutz J."/>
            <person name="Larimer F."/>
            <person name="Land M."/>
            <person name="Hauser L."/>
            <person name="Kyrpides N."/>
            <person name="Kim E."/>
            <person name="Smith K.S."/>
            <person name="Ingram-Smith C."/>
            <person name="Richardson P."/>
        </authorList>
    </citation>
    <scope>NUCLEOTIDE SEQUENCE [LARGE SCALE GENOMIC DNA]</scope>
    <source>
        <strain evidence="9">DSM 6194 / JCM 14653 / NBRC 101360 / PT</strain>
    </source>
</reference>
<feature type="binding site" evidence="6">
    <location>
        <position position="315"/>
    </location>
    <ligand>
        <name>[4Fe-4S] cluster</name>
        <dbReference type="ChEBI" id="CHEBI:49883"/>
        <note>4Fe-4S-S-AdoMet</note>
    </ligand>
</feature>
<dbReference type="Proteomes" id="UP000000674">
    <property type="component" value="Chromosome"/>
</dbReference>
<dbReference type="InterPro" id="IPR024560">
    <property type="entry name" value="UPF0313_C"/>
</dbReference>
<keyword evidence="3 6" id="KW-0479">Metal-binding</keyword>
<dbReference type="SFLD" id="SFLDG01082">
    <property type="entry name" value="B12-binding_domain_containing"/>
    <property type="match status" value="1"/>
</dbReference>
<evidence type="ECO:0000256" key="1">
    <source>
        <dbReference type="ARBA" id="ARBA00022485"/>
    </source>
</evidence>
<dbReference type="GeneID" id="4462520"/>
<protein>
    <submittedName>
        <fullName evidence="8">Radical SAM N-terminal domain protein</fullName>
    </submittedName>
</protein>
<dbReference type="Pfam" id="PF08497">
    <property type="entry name" value="Radical_SAM_N"/>
    <property type="match status" value="1"/>
</dbReference>
<evidence type="ECO:0000256" key="5">
    <source>
        <dbReference type="ARBA" id="ARBA00023014"/>
    </source>
</evidence>
<name>A0B9D6_METTP</name>
<dbReference type="OrthoDB" id="358785at2157"/>
<evidence type="ECO:0000313" key="8">
    <source>
        <dbReference type="EMBL" id="ABK15310.1"/>
    </source>
</evidence>
<dbReference type="Pfam" id="PF11842">
    <property type="entry name" value="DUF3362"/>
    <property type="match status" value="1"/>
</dbReference>
<dbReference type="HOGENOM" id="CLU_018288_2_0_2"/>
<dbReference type="PANTHER" id="PTHR32331:SF0">
    <property type="entry name" value="UPF0313 PROTEIN YGIQ"/>
    <property type="match status" value="1"/>
</dbReference>
<dbReference type="Pfam" id="PF04055">
    <property type="entry name" value="Radical_SAM"/>
    <property type="match status" value="1"/>
</dbReference>
<dbReference type="InterPro" id="IPR022946">
    <property type="entry name" value="UPF0313"/>
</dbReference>
<comment type="similarity">
    <text evidence="6">Belongs to the UPF0313 family.</text>
</comment>
<evidence type="ECO:0000256" key="2">
    <source>
        <dbReference type="ARBA" id="ARBA00022691"/>
    </source>
</evidence>